<comment type="caution">
    <text evidence="1">The sequence shown here is derived from an EMBL/GenBank/DDBJ whole genome shotgun (WGS) entry which is preliminary data.</text>
</comment>
<name>A0A6M8NMR6_9BACT</name>
<evidence type="ECO:0000313" key="1">
    <source>
        <dbReference type="EMBL" id="RXI37445.1"/>
    </source>
</evidence>
<protein>
    <submittedName>
        <fullName evidence="1">Uncharacterized protein</fullName>
    </submittedName>
</protein>
<dbReference type="RefSeq" id="WP_129014533.1">
    <property type="nucleotide sequence ID" value="NZ_CBCSEI010000024.1"/>
</dbReference>
<reference evidence="1 2" key="1">
    <citation type="submission" date="2017-09" db="EMBL/GenBank/DDBJ databases">
        <title>Genomics of the genus Arcobacter.</title>
        <authorList>
            <person name="Perez-Cataluna A."/>
            <person name="Figueras M.J."/>
            <person name="Salas-Masso N."/>
        </authorList>
    </citation>
    <scope>NUCLEOTIDE SEQUENCE [LARGE SCALE GENOMIC DNA]</scope>
    <source>
        <strain evidence="1 2">CECT 7834</strain>
    </source>
</reference>
<evidence type="ECO:0000313" key="2">
    <source>
        <dbReference type="Proteomes" id="UP000290378"/>
    </source>
</evidence>
<organism evidence="1 2">
    <name type="scientific">Arcobacter cloacae</name>
    <dbReference type="NCBI Taxonomy" id="1054034"/>
    <lineage>
        <taxon>Bacteria</taxon>
        <taxon>Pseudomonadati</taxon>
        <taxon>Campylobacterota</taxon>
        <taxon>Epsilonproteobacteria</taxon>
        <taxon>Campylobacterales</taxon>
        <taxon>Arcobacteraceae</taxon>
        <taxon>Arcobacter</taxon>
    </lineage>
</organism>
<dbReference type="Proteomes" id="UP000290378">
    <property type="component" value="Unassembled WGS sequence"/>
</dbReference>
<sequence length="133" mass="15234">MENRKTKWLIYTVVIGLLPVIIRALLWLVTEDSSLELLNISDIIIFGLIIHISIINELEHSNEKAEWKTKQNGMSILFITVYSALFALILLSNEVSPMIDKNNITVLVIVMSMVSFFIGYSVHYNNKLQRVVL</sequence>
<accession>A0A6M8NMR6</accession>
<dbReference type="AlphaFoldDB" id="A0A6M8NMR6"/>
<gene>
    <name evidence="1" type="ORF">CP963_12740</name>
</gene>
<keyword evidence="2" id="KW-1185">Reference proteome</keyword>
<dbReference type="EMBL" id="NXII01000027">
    <property type="protein sequence ID" value="RXI37445.1"/>
    <property type="molecule type" value="Genomic_DNA"/>
</dbReference>
<proteinExistence type="predicted"/>